<proteinExistence type="predicted"/>
<sequence length="70" mass="7668">MKDLGSLNYFLGLEVSICLDGYLLSQAKYAFDLLIRLGITASMIASTPLDPNVHLTSFDGVPPDDASLYW</sequence>
<dbReference type="OrthoDB" id="1300604at2759"/>
<dbReference type="EMBL" id="SSTD01011039">
    <property type="protein sequence ID" value="TYK10962.1"/>
    <property type="molecule type" value="Genomic_DNA"/>
</dbReference>
<dbReference type="Proteomes" id="UP000321947">
    <property type="component" value="Unassembled WGS sequence"/>
</dbReference>
<protein>
    <submittedName>
        <fullName evidence="1 2">Mitochondrial protein</fullName>
    </submittedName>
</protein>
<evidence type="ECO:0000313" key="2">
    <source>
        <dbReference type="EMBL" id="TYK10962.1"/>
    </source>
</evidence>
<name>A0A5D3CI42_CUCMM</name>
<evidence type="ECO:0000313" key="3">
    <source>
        <dbReference type="Proteomes" id="UP000321393"/>
    </source>
</evidence>
<dbReference type="AlphaFoldDB" id="A0A5D3CI42"/>
<evidence type="ECO:0000313" key="4">
    <source>
        <dbReference type="Proteomes" id="UP000321947"/>
    </source>
</evidence>
<gene>
    <name evidence="2" type="ORF">E5676_scaffold107G00450</name>
    <name evidence="1" type="ORF">E6C27_scaffold1290G00170</name>
</gene>
<dbReference type="EMBL" id="SSTE01002324">
    <property type="protein sequence ID" value="KAA0063736.1"/>
    <property type="molecule type" value="Genomic_DNA"/>
</dbReference>
<reference evidence="3 4" key="1">
    <citation type="submission" date="2019-08" db="EMBL/GenBank/DDBJ databases">
        <title>Draft genome sequences of two oriental melons (Cucumis melo L. var makuwa).</title>
        <authorList>
            <person name="Kwon S.-Y."/>
        </authorList>
    </citation>
    <scope>NUCLEOTIDE SEQUENCE [LARGE SCALE GENOMIC DNA]</scope>
    <source>
        <strain evidence="4">cv. Chang Bougi</strain>
        <strain evidence="3">cv. SW 3</strain>
        <tissue evidence="2">Leaf</tissue>
    </source>
</reference>
<accession>A0A5D3CI42</accession>
<comment type="caution">
    <text evidence="2">The sequence shown here is derived from an EMBL/GenBank/DDBJ whole genome shotgun (WGS) entry which is preliminary data.</text>
</comment>
<organism evidence="2 4">
    <name type="scientific">Cucumis melo var. makuwa</name>
    <name type="common">Oriental melon</name>
    <dbReference type="NCBI Taxonomy" id="1194695"/>
    <lineage>
        <taxon>Eukaryota</taxon>
        <taxon>Viridiplantae</taxon>
        <taxon>Streptophyta</taxon>
        <taxon>Embryophyta</taxon>
        <taxon>Tracheophyta</taxon>
        <taxon>Spermatophyta</taxon>
        <taxon>Magnoliopsida</taxon>
        <taxon>eudicotyledons</taxon>
        <taxon>Gunneridae</taxon>
        <taxon>Pentapetalae</taxon>
        <taxon>rosids</taxon>
        <taxon>fabids</taxon>
        <taxon>Cucurbitales</taxon>
        <taxon>Cucurbitaceae</taxon>
        <taxon>Benincaseae</taxon>
        <taxon>Cucumis</taxon>
    </lineage>
</organism>
<evidence type="ECO:0000313" key="1">
    <source>
        <dbReference type="EMBL" id="KAA0063736.1"/>
    </source>
</evidence>
<dbReference type="Proteomes" id="UP000321393">
    <property type="component" value="Unassembled WGS sequence"/>
</dbReference>